<evidence type="ECO:0000313" key="1">
    <source>
        <dbReference type="EMBL" id="AVO36615.1"/>
    </source>
</evidence>
<dbReference type="KEGG" id="thas:C6Y53_02145"/>
<dbReference type="RefSeq" id="WP_106470930.1">
    <property type="nucleotide sequence ID" value="NZ_CP027665.1"/>
</dbReference>
<sequence>MTDNEKHWTVAYLSHVLEAMDWSMNRLATETGLAASTINRPMREDDWKFGLSSKTVQKIHAATGIDPADFMPTGFDEPTAMWRAADTYSGRTLRRLLDDKESTPDRDRGNEIKIAIVGSRAQIVATVDKAGLAKLRAKLELLADLLED</sequence>
<protein>
    <recommendedName>
        <fullName evidence="3">HTH cro/C1-type domain-containing protein</fullName>
    </recommendedName>
</protein>
<organism evidence="1 2">
    <name type="scientific">Pukyongiella litopenaei</name>
    <dbReference type="NCBI Taxonomy" id="2605946"/>
    <lineage>
        <taxon>Bacteria</taxon>
        <taxon>Pseudomonadati</taxon>
        <taxon>Pseudomonadota</taxon>
        <taxon>Alphaproteobacteria</taxon>
        <taxon>Rhodobacterales</taxon>
        <taxon>Paracoccaceae</taxon>
        <taxon>Pukyongiella</taxon>
    </lineage>
</organism>
<accession>A0A2S0ML49</accession>
<keyword evidence="2" id="KW-1185">Reference proteome</keyword>
<dbReference type="AlphaFoldDB" id="A0A2S0ML49"/>
<dbReference type="GO" id="GO:0003677">
    <property type="term" value="F:DNA binding"/>
    <property type="evidence" value="ECO:0007669"/>
    <property type="project" value="InterPro"/>
</dbReference>
<name>A0A2S0ML49_9RHOB</name>
<evidence type="ECO:0000313" key="2">
    <source>
        <dbReference type="Proteomes" id="UP000237655"/>
    </source>
</evidence>
<dbReference type="Proteomes" id="UP000237655">
    <property type="component" value="Chromosome"/>
</dbReference>
<gene>
    <name evidence="1" type="ORF">C6Y53_02145</name>
</gene>
<proteinExistence type="predicted"/>
<reference evidence="2" key="1">
    <citation type="submission" date="2018-03" db="EMBL/GenBank/DDBJ databases">
        <title>Genomic analysis of the strain SH-1 isolated from shrimp intestine.</title>
        <authorList>
            <person name="Kim Y.-S."/>
            <person name="Kim S.-E."/>
            <person name="Kim K.-H."/>
        </authorList>
    </citation>
    <scope>NUCLEOTIDE SEQUENCE [LARGE SCALE GENOMIC DNA]</scope>
    <source>
        <strain evidence="2">SH-1</strain>
    </source>
</reference>
<dbReference type="EMBL" id="CP027665">
    <property type="protein sequence ID" value="AVO36615.1"/>
    <property type="molecule type" value="Genomic_DNA"/>
</dbReference>
<evidence type="ECO:0008006" key="3">
    <source>
        <dbReference type="Google" id="ProtNLM"/>
    </source>
</evidence>
<dbReference type="Gene3D" id="1.10.260.40">
    <property type="entry name" value="lambda repressor-like DNA-binding domains"/>
    <property type="match status" value="1"/>
</dbReference>
<dbReference type="InterPro" id="IPR010982">
    <property type="entry name" value="Lambda_DNA-bd_dom_sf"/>
</dbReference>